<evidence type="ECO:0000313" key="2">
    <source>
        <dbReference type="EMBL" id="GIY75049.1"/>
    </source>
</evidence>
<gene>
    <name evidence="2" type="ORF">CEXT_709131</name>
</gene>
<keyword evidence="3" id="KW-1185">Reference proteome</keyword>
<reference evidence="2 3" key="1">
    <citation type="submission" date="2021-06" db="EMBL/GenBank/DDBJ databases">
        <title>Caerostris extrusa draft genome.</title>
        <authorList>
            <person name="Kono N."/>
            <person name="Arakawa K."/>
        </authorList>
    </citation>
    <scope>NUCLEOTIDE SEQUENCE [LARGE SCALE GENOMIC DNA]</scope>
</reference>
<sequence>MSIFRPTPVNYKSRHATDIVQRAKKKNPSDTPPLGRDTINTFRSNESQFLIIFLTLRPSIILCGSVGENISRNCSSGQLNSSLHLADAPDFTTTANLRPGSLLGVATTITAEETRITNIVKPNLIIITIKRATS</sequence>
<evidence type="ECO:0000256" key="1">
    <source>
        <dbReference type="SAM" id="MobiDB-lite"/>
    </source>
</evidence>
<dbReference type="Proteomes" id="UP001054945">
    <property type="component" value="Unassembled WGS sequence"/>
</dbReference>
<evidence type="ECO:0000313" key="3">
    <source>
        <dbReference type="Proteomes" id="UP001054945"/>
    </source>
</evidence>
<protein>
    <submittedName>
        <fullName evidence="2">Uncharacterized protein</fullName>
    </submittedName>
</protein>
<comment type="caution">
    <text evidence="2">The sequence shown here is derived from an EMBL/GenBank/DDBJ whole genome shotgun (WGS) entry which is preliminary data.</text>
</comment>
<dbReference type="EMBL" id="BPLR01015295">
    <property type="protein sequence ID" value="GIY75049.1"/>
    <property type="molecule type" value="Genomic_DNA"/>
</dbReference>
<dbReference type="AlphaFoldDB" id="A0AAV4VZM8"/>
<organism evidence="2 3">
    <name type="scientific">Caerostris extrusa</name>
    <name type="common">Bark spider</name>
    <name type="synonym">Caerostris bankana</name>
    <dbReference type="NCBI Taxonomy" id="172846"/>
    <lineage>
        <taxon>Eukaryota</taxon>
        <taxon>Metazoa</taxon>
        <taxon>Ecdysozoa</taxon>
        <taxon>Arthropoda</taxon>
        <taxon>Chelicerata</taxon>
        <taxon>Arachnida</taxon>
        <taxon>Araneae</taxon>
        <taxon>Araneomorphae</taxon>
        <taxon>Entelegynae</taxon>
        <taxon>Araneoidea</taxon>
        <taxon>Araneidae</taxon>
        <taxon>Caerostris</taxon>
    </lineage>
</organism>
<proteinExistence type="predicted"/>
<name>A0AAV4VZM8_CAEEX</name>
<feature type="region of interest" description="Disordered" evidence="1">
    <location>
        <begin position="19"/>
        <end position="39"/>
    </location>
</feature>
<accession>A0AAV4VZM8</accession>